<organism evidence="1 2">
    <name type="scientific">Serpentinimonas maccroryi</name>
    <dbReference type="NCBI Taxonomy" id="1458426"/>
    <lineage>
        <taxon>Bacteria</taxon>
        <taxon>Pseudomonadati</taxon>
        <taxon>Pseudomonadota</taxon>
        <taxon>Betaproteobacteria</taxon>
        <taxon>Burkholderiales</taxon>
        <taxon>Comamonadaceae</taxon>
        <taxon>Serpentinimonas</taxon>
    </lineage>
</organism>
<evidence type="ECO:0000313" key="1">
    <source>
        <dbReference type="EMBL" id="BAO82860.1"/>
    </source>
</evidence>
<accession>A0A060NNE3</accession>
<protein>
    <submittedName>
        <fullName evidence="1">cAMP-binding protein-catabolite gene activator and regulatory subunit of cAMP-dependent protein kinase</fullName>
    </submittedName>
</protein>
<dbReference type="EMBL" id="AP014569">
    <property type="protein sequence ID" value="BAO82860.1"/>
    <property type="molecule type" value="Genomic_DNA"/>
</dbReference>
<sequence length="88" mass="9708">MGMITRAYKEFEERVGAIERGCGAKGDRVRAEILKRNLPFSISETEEACPGISRDMVRVVLRAMKAEGLITPTGKGRAAKWEQTGPMP</sequence>
<dbReference type="Proteomes" id="UP000066014">
    <property type="component" value="Chromosome"/>
</dbReference>
<evidence type="ECO:0000313" key="2">
    <source>
        <dbReference type="Proteomes" id="UP000066014"/>
    </source>
</evidence>
<reference evidence="1 2" key="1">
    <citation type="journal article" date="2014" name="Nat. Commun.">
        <title>Physiological and genomic features of highly alkaliphilic hydrogen-utilizing Betaproteobacteria from a continental serpentinizing site.</title>
        <authorList>
            <person name="Suzuki S."/>
            <person name="Kuenen J.G."/>
            <person name="Schipper K."/>
            <person name="van der Velde S."/>
            <person name="Ishii S."/>
            <person name="Wu A."/>
            <person name="Sorokin D.Y."/>
            <person name="Tenney A."/>
            <person name="Meng X.Y."/>
            <person name="Morrill P.L."/>
            <person name="Kamagata Y."/>
            <person name="Muyzer G."/>
            <person name="Nealson K.H."/>
        </authorList>
    </citation>
    <scope>NUCLEOTIDE SEQUENCE [LARGE SCALE GENOMIC DNA]</scope>
    <source>
        <strain evidence="1 2">B1</strain>
    </source>
</reference>
<dbReference type="KEGG" id="cbab:SMCB_0632"/>
<dbReference type="HOGENOM" id="CLU_2463745_0_0_4"/>
<name>A0A060NNE3_9BURK</name>
<gene>
    <name evidence="1" type="ORF">SMCB_0632</name>
</gene>
<proteinExistence type="predicted"/>
<dbReference type="STRING" id="1458426.SMCB_0632"/>
<dbReference type="AlphaFoldDB" id="A0A060NNE3"/>
<keyword evidence="2" id="KW-1185">Reference proteome</keyword>